<reference evidence="1" key="1">
    <citation type="submission" date="2018-05" db="EMBL/GenBank/DDBJ databases">
        <authorList>
            <person name="Lanie J.A."/>
            <person name="Ng W.-L."/>
            <person name="Kazmierczak K.M."/>
            <person name="Andrzejewski T.M."/>
            <person name="Davidsen T.M."/>
            <person name="Wayne K.J."/>
            <person name="Tettelin H."/>
            <person name="Glass J.I."/>
            <person name="Rusch D."/>
            <person name="Podicherti R."/>
            <person name="Tsui H.-C.T."/>
            <person name="Winkler M.E."/>
        </authorList>
    </citation>
    <scope>NUCLEOTIDE SEQUENCE</scope>
</reference>
<name>A0A383B2U3_9ZZZZ</name>
<gene>
    <name evidence="1" type="ORF">METZ01_LOCUS467146</name>
</gene>
<evidence type="ECO:0000313" key="1">
    <source>
        <dbReference type="EMBL" id="SVE14292.1"/>
    </source>
</evidence>
<dbReference type="AlphaFoldDB" id="A0A383B2U3"/>
<organism evidence="1">
    <name type="scientific">marine metagenome</name>
    <dbReference type="NCBI Taxonomy" id="408172"/>
    <lineage>
        <taxon>unclassified sequences</taxon>
        <taxon>metagenomes</taxon>
        <taxon>ecological metagenomes</taxon>
    </lineage>
</organism>
<dbReference type="EMBL" id="UINC01197020">
    <property type="protein sequence ID" value="SVE14292.1"/>
    <property type="molecule type" value="Genomic_DNA"/>
</dbReference>
<sequence length="102" mass="12236">MNKRLKKPMNKQDKQDLELILYRLQEQDKSVVKLEKHFHSQLKEIHTDISFIKENLFNPNEGLWAETKLNTQHRESTTKWRTVIGGGFIALLIKNIWEMFTR</sequence>
<protein>
    <submittedName>
        <fullName evidence="1">Uncharacterized protein</fullName>
    </submittedName>
</protein>
<accession>A0A383B2U3</accession>
<proteinExistence type="predicted"/>